<dbReference type="InterPro" id="IPR006935">
    <property type="entry name" value="Helicase/UvrB_N"/>
</dbReference>
<dbReference type="AlphaFoldDB" id="A0A183IG71"/>
<dbReference type="InterPro" id="IPR014001">
    <property type="entry name" value="Helicase_ATP-bd"/>
</dbReference>
<dbReference type="PANTHER" id="PTHR14074:SF16">
    <property type="entry name" value="ANTIVIRAL INNATE IMMUNE RESPONSE RECEPTOR RIG-I"/>
    <property type="match status" value="1"/>
</dbReference>
<feature type="domain" description="Helicase ATP-binding" evidence="1">
    <location>
        <begin position="1"/>
        <end position="154"/>
    </location>
</feature>
<dbReference type="GO" id="GO:0016787">
    <property type="term" value="F:hydrolase activity"/>
    <property type="evidence" value="ECO:0007669"/>
    <property type="project" value="InterPro"/>
</dbReference>
<proteinExistence type="predicted"/>
<dbReference type="GO" id="GO:0003677">
    <property type="term" value="F:DNA binding"/>
    <property type="evidence" value="ECO:0007669"/>
    <property type="project" value="InterPro"/>
</dbReference>
<evidence type="ECO:0000313" key="3">
    <source>
        <dbReference type="Proteomes" id="UP000270296"/>
    </source>
</evidence>
<accession>A0A183IG71</accession>
<evidence type="ECO:0000313" key="4">
    <source>
        <dbReference type="WBParaSite" id="SBAD_0000274501-mRNA-1"/>
    </source>
</evidence>
<sequence>MLIKELAADIQRPFKEGGKRTFFLVDKVALVKQQADQIRKHTNLVVGEFHGRMNVDFWDKAAWSKHLENNQVLVMTAQIFLDLLSHAYLTLNRVNLMVFDECHHVNKSHPYRLIMDLYREYDEGDRPRILGLTASVVNVKGNAATLQTSINRLQTLMHSTVCRYFATPFDGAERVFRILSSAERFFAQCHVCSTIIAVIRRMLKACQTVLQTLGAWSAWIILHAYEQRLSGYLSRVLTNDEKLLVRCTMTSFRLVSRWITLQIGNLNDAQSFRRSLPHRVDRLFERMLKQMQRLMPERFKFLKAEFLVGFCRNSHSTDMDAEMRFRQEEEGIDVRQCNFVVRFDIPRNFRSFIQSKGE</sequence>
<dbReference type="EMBL" id="UZAM01007320">
    <property type="protein sequence ID" value="VDO98315.1"/>
    <property type="molecule type" value="Genomic_DNA"/>
</dbReference>
<name>A0A183IG71_9BILA</name>
<dbReference type="WBParaSite" id="SBAD_0000274501-mRNA-1">
    <property type="protein sequence ID" value="SBAD_0000274501-mRNA-1"/>
    <property type="gene ID" value="SBAD_0000274501"/>
</dbReference>
<dbReference type="InterPro" id="IPR051363">
    <property type="entry name" value="RLR_Helicase"/>
</dbReference>
<dbReference type="Pfam" id="PF04851">
    <property type="entry name" value="ResIII"/>
    <property type="match status" value="1"/>
</dbReference>
<dbReference type="SUPFAM" id="SSF52540">
    <property type="entry name" value="P-loop containing nucleoside triphosphate hydrolases"/>
    <property type="match status" value="1"/>
</dbReference>
<reference evidence="2 3" key="2">
    <citation type="submission" date="2018-11" db="EMBL/GenBank/DDBJ databases">
        <authorList>
            <consortium name="Pathogen Informatics"/>
        </authorList>
    </citation>
    <scope>NUCLEOTIDE SEQUENCE [LARGE SCALE GENOMIC DNA]</scope>
</reference>
<dbReference type="OrthoDB" id="2392202at2759"/>
<dbReference type="Proteomes" id="UP000270296">
    <property type="component" value="Unassembled WGS sequence"/>
</dbReference>
<dbReference type="PANTHER" id="PTHR14074">
    <property type="entry name" value="HELICASE WITH DEATH DOMAIN-RELATED"/>
    <property type="match status" value="1"/>
</dbReference>
<dbReference type="Gene3D" id="3.40.50.300">
    <property type="entry name" value="P-loop containing nucleotide triphosphate hydrolases"/>
    <property type="match status" value="2"/>
</dbReference>
<keyword evidence="3" id="KW-1185">Reference proteome</keyword>
<evidence type="ECO:0000259" key="1">
    <source>
        <dbReference type="PROSITE" id="PS51192"/>
    </source>
</evidence>
<reference evidence="4" key="1">
    <citation type="submission" date="2016-06" db="UniProtKB">
        <authorList>
            <consortium name="WormBaseParasite"/>
        </authorList>
    </citation>
    <scope>IDENTIFICATION</scope>
</reference>
<dbReference type="GO" id="GO:0005524">
    <property type="term" value="F:ATP binding"/>
    <property type="evidence" value="ECO:0007669"/>
    <property type="project" value="InterPro"/>
</dbReference>
<dbReference type="GO" id="GO:0005737">
    <property type="term" value="C:cytoplasm"/>
    <property type="evidence" value="ECO:0007669"/>
    <property type="project" value="TreeGrafter"/>
</dbReference>
<evidence type="ECO:0000313" key="2">
    <source>
        <dbReference type="EMBL" id="VDO98315.1"/>
    </source>
</evidence>
<dbReference type="CDD" id="cd18034">
    <property type="entry name" value="DEXHc_dicer"/>
    <property type="match status" value="1"/>
</dbReference>
<organism evidence="4">
    <name type="scientific">Soboliphyme baturini</name>
    <dbReference type="NCBI Taxonomy" id="241478"/>
    <lineage>
        <taxon>Eukaryota</taxon>
        <taxon>Metazoa</taxon>
        <taxon>Ecdysozoa</taxon>
        <taxon>Nematoda</taxon>
        <taxon>Enoplea</taxon>
        <taxon>Dorylaimia</taxon>
        <taxon>Dioctophymatida</taxon>
        <taxon>Dioctophymatoidea</taxon>
        <taxon>Soboliphymatidae</taxon>
        <taxon>Soboliphyme</taxon>
    </lineage>
</organism>
<gene>
    <name evidence="2" type="ORF">SBAD_LOCUS2615</name>
</gene>
<dbReference type="PROSITE" id="PS51192">
    <property type="entry name" value="HELICASE_ATP_BIND_1"/>
    <property type="match status" value="1"/>
</dbReference>
<dbReference type="InterPro" id="IPR027417">
    <property type="entry name" value="P-loop_NTPase"/>
</dbReference>
<protein>
    <submittedName>
        <fullName evidence="4">Helicase ATP-binding domain-containing protein</fullName>
    </submittedName>
</protein>